<dbReference type="Proteomes" id="UP000398389">
    <property type="component" value="Unassembled WGS sequence"/>
</dbReference>
<dbReference type="CDD" id="cd03062">
    <property type="entry name" value="TRX_Fd_Sucrase"/>
    <property type="match status" value="1"/>
</dbReference>
<proteinExistence type="predicted"/>
<dbReference type="SUPFAM" id="SSF52833">
    <property type="entry name" value="Thioredoxin-like"/>
    <property type="match status" value="1"/>
</dbReference>
<evidence type="ECO:0008006" key="3">
    <source>
        <dbReference type="Google" id="ProtNLM"/>
    </source>
</evidence>
<organism evidence="1 2">
    <name type="scientific">Magnusiomyces paraingens</name>
    <dbReference type="NCBI Taxonomy" id="2606893"/>
    <lineage>
        <taxon>Eukaryota</taxon>
        <taxon>Fungi</taxon>
        <taxon>Dikarya</taxon>
        <taxon>Ascomycota</taxon>
        <taxon>Saccharomycotina</taxon>
        <taxon>Dipodascomycetes</taxon>
        <taxon>Dipodascales</taxon>
        <taxon>Dipodascaceae</taxon>
        <taxon>Magnusiomyces</taxon>
    </lineage>
</organism>
<accession>A0A5E8BUQ1</accession>
<dbReference type="AlphaFoldDB" id="A0A5E8BUQ1"/>
<dbReference type="Pfam" id="PF06999">
    <property type="entry name" value="Suc_Fer-like"/>
    <property type="match status" value="1"/>
</dbReference>
<protein>
    <recommendedName>
        <fullName evidence="3">Actin patches distal protein 1</fullName>
    </recommendedName>
</protein>
<dbReference type="Gene3D" id="3.40.30.10">
    <property type="entry name" value="Glutaredoxin"/>
    <property type="match status" value="1"/>
</dbReference>
<dbReference type="InterPro" id="IPR036249">
    <property type="entry name" value="Thioredoxin-like_sf"/>
</dbReference>
<reference evidence="1 2" key="1">
    <citation type="submission" date="2019-09" db="EMBL/GenBank/DDBJ databases">
        <authorList>
            <person name="Brejova B."/>
        </authorList>
    </citation>
    <scope>NUCLEOTIDE SEQUENCE [LARGE SCALE GENOMIC DNA]</scope>
</reference>
<dbReference type="GeneID" id="43582235"/>
<dbReference type="InterPro" id="IPR009737">
    <property type="entry name" value="Aim32/Apd1-like"/>
</dbReference>
<dbReference type="RefSeq" id="XP_031854026.1">
    <property type="nucleotide sequence ID" value="XM_031998135.1"/>
</dbReference>
<sequence>MGLLGKFLALTVSDTKASTEISKSFAIADCASCANCSSSDLPASERYPTSLSIDNETPLWGSIKPWSLQILCATGKTDWIHNIFDEKSSVAHALDDSQNHWSSGLTDPATGKKPSARIVISNSSLPPPDEYFEYDDDTNDPKDKPTRVLILPEFVYIENITPNSASADIKPVIDALGKARASLIETKLPPSSRPIAFPPLPKDTLDAITLPSGHKVHPATDLACIVLCSHRTRDKRCAVTSNILKKKFESELKDHDLYRDAADDRPGGVPIHFVSHVGGHKFAANVIIYTKSGQAIWLARVRPEHVTNIINYCILKGEVFPDMLRSAFNTNPIAW</sequence>
<name>A0A5E8BUQ1_9ASCO</name>
<keyword evidence="2" id="KW-1185">Reference proteome</keyword>
<dbReference type="PANTHER" id="PTHR31902">
    <property type="entry name" value="ACTIN PATCHES DISTAL PROTEIN 1"/>
    <property type="match status" value="1"/>
</dbReference>
<dbReference type="EMBL" id="CABVLU010000003">
    <property type="protein sequence ID" value="VVT53127.1"/>
    <property type="molecule type" value="Genomic_DNA"/>
</dbReference>
<evidence type="ECO:0000313" key="1">
    <source>
        <dbReference type="EMBL" id="VVT53127.1"/>
    </source>
</evidence>
<evidence type="ECO:0000313" key="2">
    <source>
        <dbReference type="Proteomes" id="UP000398389"/>
    </source>
</evidence>
<dbReference type="PANTHER" id="PTHR31902:SF14">
    <property type="entry name" value="ACTIN PATCHES DISTAL PROTEIN 1"/>
    <property type="match status" value="1"/>
</dbReference>
<dbReference type="OrthoDB" id="10253744at2759"/>
<gene>
    <name evidence="1" type="ORF">SAPINGB_P003417</name>
</gene>